<feature type="compositionally biased region" description="Basic residues" evidence="1">
    <location>
        <begin position="411"/>
        <end position="420"/>
    </location>
</feature>
<gene>
    <name evidence="3" type="ORF">EX895_001017</name>
</gene>
<dbReference type="GeneID" id="40723912"/>
<organism evidence="3 4">
    <name type="scientific">Sporisorium graminicola</name>
    <dbReference type="NCBI Taxonomy" id="280036"/>
    <lineage>
        <taxon>Eukaryota</taxon>
        <taxon>Fungi</taxon>
        <taxon>Dikarya</taxon>
        <taxon>Basidiomycota</taxon>
        <taxon>Ustilaginomycotina</taxon>
        <taxon>Ustilaginomycetes</taxon>
        <taxon>Ustilaginales</taxon>
        <taxon>Ustilaginaceae</taxon>
        <taxon>Sporisorium</taxon>
    </lineage>
</organism>
<evidence type="ECO:0000259" key="2">
    <source>
        <dbReference type="PROSITE" id="PS50003"/>
    </source>
</evidence>
<keyword evidence="4" id="KW-1185">Reference proteome</keyword>
<feature type="domain" description="PH" evidence="2">
    <location>
        <begin position="10"/>
        <end position="269"/>
    </location>
</feature>
<dbReference type="OrthoDB" id="2555981at2759"/>
<accession>A0A4U7L4V5</accession>
<protein>
    <recommendedName>
        <fullName evidence="2">PH domain-containing protein</fullName>
    </recommendedName>
</protein>
<feature type="region of interest" description="Disordered" evidence="1">
    <location>
        <begin position="189"/>
        <end position="239"/>
    </location>
</feature>
<proteinExistence type="predicted"/>
<feature type="region of interest" description="Disordered" evidence="1">
    <location>
        <begin position="895"/>
        <end position="938"/>
    </location>
</feature>
<feature type="compositionally biased region" description="Low complexity" evidence="1">
    <location>
        <begin position="132"/>
        <end position="143"/>
    </location>
</feature>
<feature type="compositionally biased region" description="Polar residues" evidence="1">
    <location>
        <begin position="282"/>
        <end position="293"/>
    </location>
</feature>
<dbReference type="AlphaFoldDB" id="A0A4U7L4V5"/>
<evidence type="ECO:0000256" key="1">
    <source>
        <dbReference type="SAM" id="MobiDB-lite"/>
    </source>
</evidence>
<dbReference type="RefSeq" id="XP_029743003.1">
    <property type="nucleotide sequence ID" value="XM_029881617.1"/>
</dbReference>
<comment type="caution">
    <text evidence="3">The sequence shown here is derived from an EMBL/GenBank/DDBJ whole genome shotgun (WGS) entry which is preliminary data.</text>
</comment>
<feature type="region of interest" description="Disordered" evidence="1">
    <location>
        <begin position="381"/>
        <end position="514"/>
    </location>
</feature>
<feature type="compositionally biased region" description="Low complexity" evidence="1">
    <location>
        <begin position="928"/>
        <end position="938"/>
    </location>
</feature>
<feature type="compositionally biased region" description="Polar residues" evidence="1">
    <location>
        <begin position="440"/>
        <end position="461"/>
    </location>
</feature>
<dbReference type="Proteomes" id="UP000306050">
    <property type="component" value="Chromosome SGRAM_1"/>
</dbReference>
<feature type="compositionally biased region" description="Polar residues" evidence="1">
    <location>
        <begin position="482"/>
        <end position="492"/>
    </location>
</feature>
<feature type="region of interest" description="Disordered" evidence="1">
    <location>
        <begin position="586"/>
        <end position="624"/>
    </location>
</feature>
<feature type="compositionally biased region" description="Low complexity" evidence="1">
    <location>
        <begin position="469"/>
        <end position="481"/>
    </location>
</feature>
<feature type="compositionally biased region" description="Polar residues" evidence="1">
    <location>
        <begin position="705"/>
        <end position="715"/>
    </location>
</feature>
<feature type="compositionally biased region" description="Low complexity" evidence="1">
    <location>
        <begin position="421"/>
        <end position="434"/>
    </location>
</feature>
<dbReference type="EMBL" id="SRRM01000002">
    <property type="protein sequence ID" value="TKY91018.1"/>
    <property type="molecule type" value="Genomic_DNA"/>
</dbReference>
<feature type="compositionally biased region" description="Polar residues" evidence="1">
    <location>
        <begin position="116"/>
        <end position="127"/>
    </location>
</feature>
<sequence length="1012" mass="106756">MPSTDIGMRLPRYEGHLILNNAVLSDGPQTSNGTAWSERWCSLEDGKLLVYTDRTAAMVNPEETCAVIDVHSFACVQVLSAMSDSGYELVLSTTLPEPARSSRLFRPKSAMSLSRLQADSVSRQNSVEMESRSSMASFSRASMSSRPLHVNELSTLSGNTDTAADASKAGKSWSNFGFRSRRLNSKLASASNGSLRASQASASRPGSTTSSFISNSDPRASTDVASSRAPSPRTPISPTFGSSCENVLIRVTSAHSFTSWFDALTLTIKMHREMISAPSPVLKQQSRASTRPALSNLPGFRTSTTLQTSPAFPSVEHSILPCAHDTTPKASRKRHSSSASFSLALGASRHMQDIIDDRSDSHGDASNKAATSVAFAEHISFGQARNRRPSTADAWSTIAPPAGGTADVRRVRQARAHKRSISTASSSLSFSAASRRSDQRCNSVSGTQLLSSGSTMTQPLDTSLEEDSLAPNSPCAPASSSNVITGDTSVRQQDAAKPTSNGTTSGSRHRRSGSLMTFGSARILAWRDAFTAAETTTGLGLQVDQGDGSFQDPADCSRDTKVHGKPIKTFSGFKSLRSLVKGKATAKEANVGASTHRDGSVGLASPSEPRGSEEVLRRSAAQSNSRVVSSSTSLLSITKHTLASLRERSSSTRPSVRTVFAAASAEEAETADILQGVCKQIHTAECDFSYELVAPSEEADILQGSLPSSAEQVSEASEIPHLSGTASTTDKESDVGVDISIAEKLAQVRLQRSFARDGDDDTSSPFVFPERILPPKQIIDTFDKLRAADPTGRSCDWLTQLESANAHRSSWDWATASASAGQVATTATRRPSLRTAASQILCSSGGGPVDWLAAPRLRSAASAWDLPSHEAARGAPGAESVDRKADARVVQATRSLPAPPRAVKRRARASASQPSREVRTAGLSVDDTSPVTSETATMTTTTTGGRAFADITNISGNSTGNRAGKADPSAGELSDFIPGLMLAPRSPARRLGAKRRLSGAAASPAAAPRVVV</sequence>
<reference evidence="3 4" key="1">
    <citation type="submission" date="2019-05" db="EMBL/GenBank/DDBJ databases">
        <title>Sporisorium graminicola CBS 10092 draft sequencing and annotation.</title>
        <authorList>
            <person name="Solano-Gonzalez S."/>
            <person name="Caddick M.X."/>
            <person name="Darby A."/>
        </authorList>
    </citation>
    <scope>NUCLEOTIDE SEQUENCE [LARGE SCALE GENOMIC DNA]</scope>
    <source>
        <strain evidence="3 4">CBS 10092</strain>
    </source>
</reference>
<evidence type="ECO:0000313" key="3">
    <source>
        <dbReference type="EMBL" id="TKY91018.1"/>
    </source>
</evidence>
<name>A0A4U7L4V5_9BASI</name>
<dbReference type="PROSITE" id="PS50003">
    <property type="entry name" value="PH_DOMAIN"/>
    <property type="match status" value="1"/>
</dbReference>
<feature type="region of interest" description="Disordered" evidence="1">
    <location>
        <begin position="705"/>
        <end position="734"/>
    </location>
</feature>
<evidence type="ECO:0000313" key="4">
    <source>
        <dbReference type="Proteomes" id="UP000306050"/>
    </source>
</evidence>
<dbReference type="InterPro" id="IPR001849">
    <property type="entry name" value="PH_domain"/>
</dbReference>
<feature type="region of interest" description="Disordered" evidence="1">
    <location>
        <begin position="279"/>
        <end position="308"/>
    </location>
</feature>
<feature type="region of interest" description="Disordered" evidence="1">
    <location>
        <begin position="116"/>
        <end position="143"/>
    </location>
</feature>
<dbReference type="KEGG" id="sgra:EX895_001017"/>